<protein>
    <submittedName>
        <fullName evidence="2">Potassium-transporting ATPase subunit F</fullName>
    </submittedName>
</protein>
<dbReference type="EMBL" id="SBLB01000002">
    <property type="protein sequence ID" value="RYC70547.1"/>
    <property type="molecule type" value="Genomic_DNA"/>
</dbReference>
<dbReference type="GO" id="GO:0008556">
    <property type="term" value="F:P-type potassium transmembrane transporter activity"/>
    <property type="evidence" value="ECO:0007669"/>
    <property type="project" value="InterPro"/>
</dbReference>
<keyword evidence="1" id="KW-0472">Membrane</keyword>
<keyword evidence="3" id="KW-1185">Reference proteome</keyword>
<proteinExistence type="predicted"/>
<dbReference type="RefSeq" id="WP_077921881.1">
    <property type="nucleotide sequence ID" value="NZ_SBLB01000002.1"/>
</dbReference>
<accession>A0A4Q2ULS7</accession>
<keyword evidence="1" id="KW-0812">Transmembrane</keyword>
<dbReference type="GO" id="GO:0005886">
    <property type="term" value="C:plasma membrane"/>
    <property type="evidence" value="ECO:0007669"/>
    <property type="project" value="InterPro"/>
</dbReference>
<gene>
    <name evidence="2" type="ORF">EQG79_09795</name>
</gene>
<evidence type="ECO:0000313" key="3">
    <source>
        <dbReference type="Proteomes" id="UP000290407"/>
    </source>
</evidence>
<organism evidence="2 3">
    <name type="scientific">Spirosoma sordidisoli</name>
    <dbReference type="NCBI Taxonomy" id="2502893"/>
    <lineage>
        <taxon>Bacteria</taxon>
        <taxon>Pseudomonadati</taxon>
        <taxon>Bacteroidota</taxon>
        <taxon>Cytophagia</taxon>
        <taxon>Cytophagales</taxon>
        <taxon>Cytophagaceae</taxon>
        <taxon>Spirosoma</taxon>
    </lineage>
</organism>
<name>A0A4Q2ULS7_9BACT</name>
<dbReference type="Proteomes" id="UP000290407">
    <property type="component" value="Unassembled WGS sequence"/>
</dbReference>
<dbReference type="AlphaFoldDB" id="A0A4Q2ULS7"/>
<keyword evidence="1" id="KW-1133">Transmembrane helix</keyword>
<evidence type="ECO:0000313" key="2">
    <source>
        <dbReference type="EMBL" id="RYC70547.1"/>
    </source>
</evidence>
<reference evidence="2 3" key="1">
    <citation type="submission" date="2019-01" db="EMBL/GenBank/DDBJ databases">
        <title>Spirosoma flava sp. nov., a propanil-degrading bacterium isolated from herbicide-contaminated soil.</title>
        <authorList>
            <person name="Zhang L."/>
            <person name="Jiang J.-D."/>
        </authorList>
    </citation>
    <scope>NUCLEOTIDE SEQUENCE [LARGE SCALE GENOMIC DNA]</scope>
    <source>
        <strain evidence="2 3">TY50</strain>
    </source>
</reference>
<sequence>MLTILFIISLLAFAYMLYVLIRPERF</sequence>
<dbReference type="InterPro" id="IPR011726">
    <property type="entry name" value="KdpF"/>
</dbReference>
<dbReference type="Pfam" id="PF09604">
    <property type="entry name" value="Potass_KdpF"/>
    <property type="match status" value="1"/>
</dbReference>
<comment type="caution">
    <text evidence="2">The sequence shown here is derived from an EMBL/GenBank/DDBJ whole genome shotgun (WGS) entry which is preliminary data.</text>
</comment>
<feature type="transmembrane region" description="Helical" evidence="1">
    <location>
        <begin position="6"/>
        <end position="21"/>
    </location>
</feature>
<evidence type="ECO:0000256" key="1">
    <source>
        <dbReference type="SAM" id="Phobius"/>
    </source>
</evidence>